<dbReference type="InterPro" id="IPR013785">
    <property type="entry name" value="Aldolase_TIM"/>
</dbReference>
<dbReference type="Gene3D" id="3.20.20.70">
    <property type="entry name" value="Aldolase class I"/>
    <property type="match status" value="1"/>
</dbReference>
<dbReference type="SUPFAM" id="SSF51569">
    <property type="entry name" value="Aldolase"/>
    <property type="match status" value="1"/>
</dbReference>
<evidence type="ECO:0000313" key="2">
    <source>
        <dbReference type="EMBL" id="MDT7041854.1"/>
    </source>
</evidence>
<dbReference type="Pfam" id="PF03102">
    <property type="entry name" value="NeuB"/>
    <property type="match status" value="1"/>
</dbReference>
<protein>
    <submittedName>
        <fullName evidence="2">N-acetylneuraminate synthase family protein</fullName>
    </submittedName>
</protein>
<dbReference type="EMBL" id="JAQOUE010000001">
    <property type="protein sequence ID" value="MDT7041854.1"/>
    <property type="molecule type" value="Genomic_DNA"/>
</dbReference>
<dbReference type="RefSeq" id="WP_313832202.1">
    <property type="nucleotide sequence ID" value="NZ_JAQOUE010000001.1"/>
</dbReference>
<dbReference type="Proteomes" id="UP001250932">
    <property type="component" value="Unassembled WGS sequence"/>
</dbReference>
<reference evidence="2 3" key="1">
    <citation type="journal article" date="2023" name="ISME J.">
        <title>Cultivation and genomic characterization of novel and ubiquitous marine nitrite-oxidizing bacteria from the Nitrospirales.</title>
        <authorList>
            <person name="Mueller A.J."/>
            <person name="Daebeler A."/>
            <person name="Herbold C.W."/>
            <person name="Kirkegaard R.H."/>
            <person name="Daims H."/>
        </authorList>
    </citation>
    <scope>NUCLEOTIDE SEQUENCE [LARGE SCALE GENOMIC DNA]</scope>
    <source>
        <strain evidence="2 3">EB</strain>
    </source>
</reference>
<dbReference type="PANTHER" id="PTHR42966">
    <property type="entry name" value="N-ACETYLNEURAMINATE SYNTHASE"/>
    <property type="match status" value="1"/>
</dbReference>
<organism evidence="2 3">
    <name type="scientific">Candidatus Nitronereus thalassa</name>
    <dbReference type="NCBI Taxonomy" id="3020898"/>
    <lineage>
        <taxon>Bacteria</taxon>
        <taxon>Pseudomonadati</taxon>
        <taxon>Nitrospirota</taxon>
        <taxon>Nitrospiria</taxon>
        <taxon>Nitrospirales</taxon>
        <taxon>Nitrospiraceae</taxon>
        <taxon>Candidatus Nitronereus</taxon>
    </lineage>
</organism>
<keyword evidence="3" id="KW-1185">Reference proteome</keyword>
<sequence>MPVRFVAEVSSNHHQNLDRCLAFIDRAAAIGCAAVKFQLFKVRELFAPEVLEQSEVHRAREQWELPISYIPKLVARCRQRDIQFSCTPFYLQAVQELEPFVDFYKIASYELLWDDLLIACAQTQKPVVLSTGMSTMDEVIHATRVMREAGCQDLTLLHCVSGYPAVPSECNLSSLETLREHCECAVGWSDHTVNPGVVYRAVHRWGAAMVEFHLDLDRQGEEYQAGHCWLPEEMAPVIQQVNCGLGADGHGVKAPTASEVDERKWRADPLDGLRPLQQVRETWIQPASVR</sequence>
<feature type="domain" description="PseI/NeuA/B-like" evidence="1">
    <location>
        <begin position="24"/>
        <end position="250"/>
    </location>
</feature>
<dbReference type="PANTHER" id="PTHR42966:SF1">
    <property type="entry name" value="SIALIC ACID SYNTHASE"/>
    <property type="match status" value="1"/>
</dbReference>
<gene>
    <name evidence="2" type="ORF">PPG34_05785</name>
</gene>
<evidence type="ECO:0000259" key="1">
    <source>
        <dbReference type="Pfam" id="PF03102"/>
    </source>
</evidence>
<evidence type="ECO:0000313" key="3">
    <source>
        <dbReference type="Proteomes" id="UP001250932"/>
    </source>
</evidence>
<comment type="caution">
    <text evidence="2">The sequence shown here is derived from an EMBL/GenBank/DDBJ whole genome shotgun (WGS) entry which is preliminary data.</text>
</comment>
<accession>A0ABU3K618</accession>
<dbReference type="InterPro" id="IPR013132">
    <property type="entry name" value="PseI/NeuA/B-like_N"/>
</dbReference>
<dbReference type="InterPro" id="IPR051690">
    <property type="entry name" value="PseI-like"/>
</dbReference>
<proteinExistence type="predicted"/>
<name>A0ABU3K618_9BACT</name>